<evidence type="ECO:0000313" key="2">
    <source>
        <dbReference type="Proteomes" id="UP000887560"/>
    </source>
</evidence>
<keyword evidence="2" id="KW-1185">Reference proteome</keyword>
<keyword evidence="1" id="KW-0732">Signal</keyword>
<accession>A0A915P6K4</accession>
<proteinExistence type="predicted"/>
<dbReference type="WBParaSite" id="scf7180000424249.g12649">
    <property type="protein sequence ID" value="scf7180000424249.g12649"/>
    <property type="gene ID" value="scf7180000424249.g12649"/>
</dbReference>
<dbReference type="AlphaFoldDB" id="A0A915P6K4"/>
<evidence type="ECO:0000313" key="3">
    <source>
        <dbReference type="WBParaSite" id="scf7180000424249.g12649"/>
    </source>
</evidence>
<evidence type="ECO:0000256" key="1">
    <source>
        <dbReference type="SAM" id="SignalP"/>
    </source>
</evidence>
<feature type="chain" id="PRO_5037938677" evidence="1">
    <location>
        <begin position="29"/>
        <end position="217"/>
    </location>
</feature>
<name>A0A915P6K4_9BILA</name>
<dbReference type="Proteomes" id="UP000887560">
    <property type="component" value="Unplaced"/>
</dbReference>
<sequence>MIFIDKKFCTILVILSIFTIQCIELTIGEKPSSEHDVKPSVSKDFQKADEVQHNEALQDADANNPNGDHQEADIDGQTIAASINQKHGVHRSKKLSDKTIDDFDGKHVPDDGDYFKETKTENVYNNLQNTGLRLLPINAKPIPIDHFKRSSEIEKQHSNKSKVILPTQRKPEVISRDLFRPLIDPVAYGLKGLMKLVKKPFKKSKSKQMKPTTEENL</sequence>
<reference evidence="3" key="1">
    <citation type="submission" date="2022-11" db="UniProtKB">
        <authorList>
            <consortium name="WormBaseParasite"/>
        </authorList>
    </citation>
    <scope>IDENTIFICATION</scope>
</reference>
<protein>
    <submittedName>
        <fullName evidence="3">Uncharacterized protein</fullName>
    </submittedName>
</protein>
<feature type="signal peptide" evidence="1">
    <location>
        <begin position="1"/>
        <end position="28"/>
    </location>
</feature>
<organism evidence="2 3">
    <name type="scientific">Meloidogyne floridensis</name>
    <dbReference type="NCBI Taxonomy" id="298350"/>
    <lineage>
        <taxon>Eukaryota</taxon>
        <taxon>Metazoa</taxon>
        <taxon>Ecdysozoa</taxon>
        <taxon>Nematoda</taxon>
        <taxon>Chromadorea</taxon>
        <taxon>Rhabditida</taxon>
        <taxon>Tylenchina</taxon>
        <taxon>Tylenchomorpha</taxon>
        <taxon>Tylenchoidea</taxon>
        <taxon>Meloidogynidae</taxon>
        <taxon>Meloidogyninae</taxon>
        <taxon>Meloidogyne</taxon>
    </lineage>
</organism>